<sequence>MIFSYAKNVIQVELSKMGLPFFFKIRLKYSLVQEKFPPFLSWPMFGVKGHVLNPTHNRLSMKAFLEKRRRFYQRDLLERVSLLVMVLLTKSYLSEAMELNLVSIGTLLLNYFIVHHHSFTSTKPLPDEKTRNYLACQFEDLCSLLRAMLIYQ</sequence>
<dbReference type="Proteomes" id="UP001234178">
    <property type="component" value="Unassembled WGS sequence"/>
</dbReference>
<comment type="caution">
    <text evidence="1">The sequence shown here is derived from an EMBL/GenBank/DDBJ whole genome shotgun (WGS) entry which is preliminary data.</text>
</comment>
<name>A0ABR0AJY3_9CRUS</name>
<keyword evidence="2" id="KW-1185">Reference proteome</keyword>
<organism evidence="1 2">
    <name type="scientific">Daphnia magna</name>
    <dbReference type="NCBI Taxonomy" id="35525"/>
    <lineage>
        <taxon>Eukaryota</taxon>
        <taxon>Metazoa</taxon>
        <taxon>Ecdysozoa</taxon>
        <taxon>Arthropoda</taxon>
        <taxon>Crustacea</taxon>
        <taxon>Branchiopoda</taxon>
        <taxon>Diplostraca</taxon>
        <taxon>Cladocera</taxon>
        <taxon>Anomopoda</taxon>
        <taxon>Daphniidae</taxon>
        <taxon>Daphnia</taxon>
    </lineage>
</organism>
<reference evidence="1 2" key="1">
    <citation type="journal article" date="2023" name="Nucleic Acids Res.">
        <title>The hologenome of Daphnia magna reveals possible DNA methylation and microbiome-mediated evolution of the host genome.</title>
        <authorList>
            <person name="Chaturvedi A."/>
            <person name="Li X."/>
            <person name="Dhandapani V."/>
            <person name="Marshall H."/>
            <person name="Kissane S."/>
            <person name="Cuenca-Cambronero M."/>
            <person name="Asole G."/>
            <person name="Calvet F."/>
            <person name="Ruiz-Romero M."/>
            <person name="Marangio P."/>
            <person name="Guigo R."/>
            <person name="Rago D."/>
            <person name="Mirbahai L."/>
            <person name="Eastwood N."/>
            <person name="Colbourne J.K."/>
            <person name="Zhou J."/>
            <person name="Mallon E."/>
            <person name="Orsini L."/>
        </authorList>
    </citation>
    <scope>NUCLEOTIDE SEQUENCE [LARGE SCALE GENOMIC DNA]</scope>
    <source>
        <strain evidence="1">LRV0_1</strain>
    </source>
</reference>
<evidence type="ECO:0000313" key="2">
    <source>
        <dbReference type="Proteomes" id="UP001234178"/>
    </source>
</evidence>
<proteinExistence type="predicted"/>
<evidence type="ECO:0000313" key="1">
    <source>
        <dbReference type="EMBL" id="KAK4025429.1"/>
    </source>
</evidence>
<dbReference type="EMBL" id="JAOYFB010000038">
    <property type="protein sequence ID" value="KAK4025429.1"/>
    <property type="molecule type" value="Genomic_DNA"/>
</dbReference>
<protein>
    <submittedName>
        <fullName evidence="1">Uncharacterized protein</fullName>
    </submittedName>
</protein>
<accession>A0ABR0AJY3</accession>
<gene>
    <name evidence="1" type="ORF">OUZ56_014498</name>
</gene>